<protein>
    <submittedName>
        <fullName evidence="2">Uncharacterized protein</fullName>
    </submittedName>
</protein>
<keyword evidence="1" id="KW-0472">Membrane</keyword>
<feature type="transmembrane region" description="Helical" evidence="1">
    <location>
        <begin position="23"/>
        <end position="45"/>
    </location>
</feature>
<evidence type="ECO:0000256" key="1">
    <source>
        <dbReference type="SAM" id="Phobius"/>
    </source>
</evidence>
<gene>
    <name evidence="2" type="ORF">ACFPER_01585</name>
</gene>
<comment type="caution">
    <text evidence="2">The sequence shown here is derived from an EMBL/GenBank/DDBJ whole genome shotgun (WGS) entry which is preliminary data.</text>
</comment>
<keyword evidence="3" id="KW-1185">Reference proteome</keyword>
<proteinExistence type="predicted"/>
<accession>A0ABV9R056</accession>
<keyword evidence="1" id="KW-0812">Transmembrane</keyword>
<keyword evidence="1" id="KW-1133">Transmembrane helix</keyword>
<name>A0ABV9R056_9MICO</name>
<reference evidence="3" key="1">
    <citation type="journal article" date="2019" name="Int. J. Syst. Evol. Microbiol.">
        <title>The Global Catalogue of Microorganisms (GCM) 10K type strain sequencing project: providing services to taxonomists for standard genome sequencing and annotation.</title>
        <authorList>
            <consortium name="The Broad Institute Genomics Platform"/>
            <consortium name="The Broad Institute Genome Sequencing Center for Infectious Disease"/>
            <person name="Wu L."/>
            <person name="Ma J."/>
        </authorList>
    </citation>
    <scope>NUCLEOTIDE SEQUENCE [LARGE SCALE GENOMIC DNA]</scope>
    <source>
        <strain evidence="3">CGMCC 1.12192</strain>
    </source>
</reference>
<organism evidence="2 3">
    <name type="scientific">Agromyces aurantiacus</name>
    <dbReference type="NCBI Taxonomy" id="165814"/>
    <lineage>
        <taxon>Bacteria</taxon>
        <taxon>Bacillati</taxon>
        <taxon>Actinomycetota</taxon>
        <taxon>Actinomycetes</taxon>
        <taxon>Micrococcales</taxon>
        <taxon>Microbacteriaceae</taxon>
        <taxon>Agromyces</taxon>
    </lineage>
</organism>
<dbReference type="RefSeq" id="WP_204395525.1">
    <property type="nucleotide sequence ID" value="NZ_JAFBBW010000001.1"/>
</dbReference>
<dbReference type="Proteomes" id="UP001595960">
    <property type="component" value="Unassembled WGS sequence"/>
</dbReference>
<evidence type="ECO:0000313" key="3">
    <source>
        <dbReference type="Proteomes" id="UP001595960"/>
    </source>
</evidence>
<evidence type="ECO:0000313" key="2">
    <source>
        <dbReference type="EMBL" id="MFC4827463.1"/>
    </source>
</evidence>
<dbReference type="EMBL" id="JBHSJC010000001">
    <property type="protein sequence ID" value="MFC4827463.1"/>
    <property type="molecule type" value="Genomic_DNA"/>
</dbReference>
<sequence>MNDYLPKSELEPRDPRKPSNTRVAIWIIVGAVGLYLLGSGIWGIVTGG</sequence>